<dbReference type="Proteomes" id="UP001549363">
    <property type="component" value="Unassembled WGS sequence"/>
</dbReference>
<gene>
    <name evidence="1" type="ORF">ABIA69_004245</name>
</gene>
<dbReference type="EMBL" id="JBEPSB010000030">
    <property type="protein sequence ID" value="MET4563052.1"/>
    <property type="molecule type" value="Genomic_DNA"/>
</dbReference>
<proteinExistence type="predicted"/>
<organism evidence="1 2">
    <name type="scientific">Lysinibacillus parviboronicapiens</name>
    <dbReference type="NCBI Taxonomy" id="436516"/>
    <lineage>
        <taxon>Bacteria</taxon>
        <taxon>Bacillati</taxon>
        <taxon>Bacillota</taxon>
        <taxon>Bacilli</taxon>
        <taxon>Bacillales</taxon>
        <taxon>Bacillaceae</taxon>
        <taxon>Lysinibacillus</taxon>
    </lineage>
</organism>
<evidence type="ECO:0000313" key="2">
    <source>
        <dbReference type="Proteomes" id="UP001549363"/>
    </source>
</evidence>
<name>A0ABV2PQ11_9BACI</name>
<protein>
    <submittedName>
        <fullName evidence="1">Uncharacterized protein</fullName>
    </submittedName>
</protein>
<evidence type="ECO:0000313" key="1">
    <source>
        <dbReference type="EMBL" id="MET4563052.1"/>
    </source>
</evidence>
<sequence length="37" mass="4430">MNQESDNRPTNHYDEQLLAIDEQMIRKRIMVKGNNNI</sequence>
<comment type="caution">
    <text evidence="1">The sequence shown here is derived from an EMBL/GenBank/DDBJ whole genome shotgun (WGS) entry which is preliminary data.</text>
</comment>
<accession>A0ABV2PQ11</accession>
<keyword evidence="2" id="KW-1185">Reference proteome</keyword>
<reference evidence="1 2" key="1">
    <citation type="submission" date="2024-06" db="EMBL/GenBank/DDBJ databases">
        <title>Sorghum-associated microbial communities from plants grown in Nebraska, USA.</title>
        <authorList>
            <person name="Schachtman D."/>
        </authorList>
    </citation>
    <scope>NUCLEOTIDE SEQUENCE [LARGE SCALE GENOMIC DNA]</scope>
    <source>
        <strain evidence="1 2">736</strain>
    </source>
</reference>